<reference evidence="2 3" key="1">
    <citation type="submission" date="2011-08" db="EMBL/GenBank/DDBJ databases">
        <title>The Genome Sequence of Clostridium hathewayi WAL-18680.</title>
        <authorList>
            <consortium name="The Broad Institute Genome Sequencing Platform"/>
            <person name="Earl A."/>
            <person name="Ward D."/>
            <person name="Feldgarden M."/>
            <person name="Gevers D."/>
            <person name="Finegold S.M."/>
            <person name="Summanen P.H."/>
            <person name="Molitoris D.R."/>
            <person name="Song M."/>
            <person name="Daigneault M."/>
            <person name="Allen-Vercoe E."/>
            <person name="Young S.K."/>
            <person name="Zeng Q."/>
            <person name="Gargeya S."/>
            <person name="Fitzgerald M."/>
            <person name="Haas B."/>
            <person name="Abouelleil A."/>
            <person name="Alvarado L."/>
            <person name="Arachchi H.M."/>
            <person name="Berlin A."/>
            <person name="Brown A."/>
            <person name="Chapman S.B."/>
            <person name="Chen Z."/>
            <person name="Dunbar C."/>
            <person name="Freedman E."/>
            <person name="Gearin G."/>
            <person name="Gellesch M."/>
            <person name="Goldberg J."/>
            <person name="Griggs A."/>
            <person name="Gujja S."/>
            <person name="Heiman D."/>
            <person name="Howarth C."/>
            <person name="Larson L."/>
            <person name="Lui A."/>
            <person name="MacDonald P.J.P."/>
            <person name="Montmayeur A."/>
            <person name="Murphy C."/>
            <person name="Neiman D."/>
            <person name="Pearson M."/>
            <person name="Priest M."/>
            <person name="Roberts A."/>
            <person name="Saif S."/>
            <person name="Shea T."/>
            <person name="Shenoy N."/>
            <person name="Sisk P."/>
            <person name="Stolte C."/>
            <person name="Sykes S."/>
            <person name="Wortman J."/>
            <person name="Nusbaum C."/>
            <person name="Birren B."/>
        </authorList>
    </citation>
    <scope>NUCLEOTIDE SEQUENCE [LARGE SCALE GENOMIC DNA]</scope>
    <source>
        <strain evidence="2 3">WAL-18680</strain>
    </source>
</reference>
<dbReference type="PATRIC" id="fig|742737.3.peg.1646"/>
<keyword evidence="1" id="KW-0732">Signal</keyword>
<name>G5IDP6_9FIRM</name>
<dbReference type="Proteomes" id="UP000005384">
    <property type="component" value="Unassembled WGS sequence"/>
</dbReference>
<feature type="signal peptide" evidence="1">
    <location>
        <begin position="1"/>
        <end position="29"/>
    </location>
</feature>
<evidence type="ECO:0000256" key="1">
    <source>
        <dbReference type="SAM" id="SignalP"/>
    </source>
</evidence>
<accession>G5IDP6</accession>
<dbReference type="EMBL" id="ADLN01000024">
    <property type="protein sequence ID" value="EHI60392.1"/>
    <property type="molecule type" value="Genomic_DNA"/>
</dbReference>
<protein>
    <submittedName>
        <fullName evidence="2">Uncharacterized protein</fullName>
    </submittedName>
</protein>
<dbReference type="RefSeq" id="WP_006779608.1">
    <property type="nucleotide sequence ID" value="NZ_CP040506.1"/>
</dbReference>
<sequence length="229" mass="24549">MKRKIKKAAVMMAAAVVVLGSGNPRTAHASGPLPAPAESEAVTFPMTETEHAVKTELLGTVDVSLISVTMPSDGFEFQMNPEAPFDVRENPGGQILCPDASILKVENHSVVPVRLEISEVAKMEDGDTVFSGTFPGGPEQSFRLVDKISAVKDYGSAILVLGRAGMTYENEADFEQYAIYPGKSGIRITDLKAGESAGLQLYGKAMADFYGEYRFTVKPTLKISAVRAN</sequence>
<dbReference type="AlphaFoldDB" id="G5IDP6"/>
<gene>
    <name evidence="2" type="ORF">HMPREF9473_01623</name>
</gene>
<organism evidence="2 3">
    <name type="scientific">Hungatella hathewayi WAL-18680</name>
    <dbReference type="NCBI Taxonomy" id="742737"/>
    <lineage>
        <taxon>Bacteria</taxon>
        <taxon>Bacillati</taxon>
        <taxon>Bacillota</taxon>
        <taxon>Clostridia</taxon>
        <taxon>Lachnospirales</taxon>
        <taxon>Lachnospiraceae</taxon>
        <taxon>Hungatella</taxon>
    </lineage>
</organism>
<feature type="chain" id="PRO_5003478551" evidence="1">
    <location>
        <begin position="30"/>
        <end position="229"/>
    </location>
</feature>
<evidence type="ECO:0000313" key="3">
    <source>
        <dbReference type="Proteomes" id="UP000005384"/>
    </source>
</evidence>
<proteinExistence type="predicted"/>
<comment type="caution">
    <text evidence="2">The sequence shown here is derived from an EMBL/GenBank/DDBJ whole genome shotgun (WGS) entry which is preliminary data.</text>
</comment>
<evidence type="ECO:0000313" key="2">
    <source>
        <dbReference type="EMBL" id="EHI60392.1"/>
    </source>
</evidence>
<keyword evidence="3" id="KW-1185">Reference proteome</keyword>
<dbReference type="HOGENOM" id="CLU_094166_0_0_9"/>